<dbReference type="InterPro" id="IPR027417">
    <property type="entry name" value="P-loop_NTPase"/>
</dbReference>
<dbReference type="InterPro" id="IPR056955">
    <property type="entry name" value="ORC-CDC6-like"/>
</dbReference>
<dbReference type="KEGG" id="pin:Ping_2306"/>
<protein>
    <submittedName>
        <fullName evidence="1">Uncharacterized protein</fullName>
    </submittedName>
</protein>
<name>A1SX32_PSYIN</name>
<dbReference type="Gene3D" id="3.40.50.300">
    <property type="entry name" value="P-loop containing nucleotide triphosphate hydrolases"/>
    <property type="match status" value="1"/>
</dbReference>
<dbReference type="SUPFAM" id="SSF52540">
    <property type="entry name" value="P-loop containing nucleoside triphosphate hydrolases"/>
    <property type="match status" value="1"/>
</dbReference>
<sequence>MNNTDDIVKVLRYIEENMRVTDQTSIEYLDAQGNIDRLSIRQNHIIFGRRGSGKSLLLKSLGQRSEFSCISVNMEDFKDISFPNSIIQVQKSILRQLLPIVKKVHGKYALAYWMKALPLKRKLTKQIKTLDEKLIDPDEYDKSFKETKAGKVFGKGKGKVGGSGFESGSEASEEIETSKQIKIDKLDILKNKLTDIKELFSEVAAFIGKDIYLILDDFYFIRKDEQPYFLDFFHRVSKNTPLYLKVATIKHRSKLYVQDSSYIGVEIPHDAQPLNLDYSLQDFDALVTFMKKLLKHINEKVGVEIDYSKLITDNAFRFLCLASGGVPRDFFSLLISLGPSLGGGKSISKPNVIEKAIESVANKMEHFKKDAANEDVLLEHYLWIIKGDIIDNKKWNAFLLSNSEVQNHPQINQAIKELVDLRFLHLVNPNISASNSDGTRYSAYMLDIGLFPNANPRGFHQVEPGQKDEHHRVDKIRSAPKLDLGSFSQRICELKAPLELELTD</sequence>
<accession>A1SX32</accession>
<dbReference type="STRING" id="357804.Ping_2306"/>
<keyword evidence="2" id="KW-1185">Reference proteome</keyword>
<evidence type="ECO:0000313" key="2">
    <source>
        <dbReference type="Proteomes" id="UP000000639"/>
    </source>
</evidence>
<proteinExistence type="predicted"/>
<dbReference type="EMBL" id="CP000510">
    <property type="protein sequence ID" value="ABM04047.1"/>
    <property type="molecule type" value="Genomic_DNA"/>
</dbReference>
<dbReference type="HOGENOM" id="CLU_478873_0_0_6"/>
<dbReference type="eggNOG" id="COG1672">
    <property type="taxonomic scope" value="Bacteria"/>
</dbReference>
<gene>
    <name evidence="1" type="ordered locus">Ping_2306</name>
</gene>
<evidence type="ECO:0000313" key="1">
    <source>
        <dbReference type="EMBL" id="ABM04047.1"/>
    </source>
</evidence>
<dbReference type="Proteomes" id="UP000000639">
    <property type="component" value="Chromosome"/>
</dbReference>
<dbReference type="Pfam" id="PF24389">
    <property type="entry name" value="ORC-CDC6-like"/>
    <property type="match status" value="1"/>
</dbReference>
<dbReference type="RefSeq" id="WP_011770607.1">
    <property type="nucleotide sequence ID" value="NC_008709.1"/>
</dbReference>
<dbReference type="OrthoDB" id="4008664at2"/>
<organism evidence="1 2">
    <name type="scientific">Psychromonas ingrahamii (strain DSM 17664 / CCUG 51855 / 37)</name>
    <dbReference type="NCBI Taxonomy" id="357804"/>
    <lineage>
        <taxon>Bacteria</taxon>
        <taxon>Pseudomonadati</taxon>
        <taxon>Pseudomonadota</taxon>
        <taxon>Gammaproteobacteria</taxon>
        <taxon>Alteromonadales</taxon>
        <taxon>Psychromonadaceae</taxon>
        <taxon>Psychromonas</taxon>
    </lineage>
</organism>
<reference evidence="1 2" key="1">
    <citation type="submission" date="2007-01" db="EMBL/GenBank/DDBJ databases">
        <title>Complete sequence of Psychromonas ingrahamii 37.</title>
        <authorList>
            <consortium name="US DOE Joint Genome Institute"/>
            <person name="Copeland A."/>
            <person name="Lucas S."/>
            <person name="Lapidus A."/>
            <person name="Barry K."/>
            <person name="Detter J.C."/>
            <person name="Glavina del Rio T."/>
            <person name="Hammon N."/>
            <person name="Israni S."/>
            <person name="Dalin E."/>
            <person name="Tice H."/>
            <person name="Pitluck S."/>
            <person name="Thompson L.S."/>
            <person name="Brettin T."/>
            <person name="Bruce D."/>
            <person name="Han C."/>
            <person name="Tapia R."/>
            <person name="Schmutz J."/>
            <person name="Larimer F."/>
            <person name="Land M."/>
            <person name="Hauser L."/>
            <person name="Kyrpides N."/>
            <person name="Ivanova N."/>
            <person name="Staley J."/>
            <person name="Richardson P."/>
        </authorList>
    </citation>
    <scope>NUCLEOTIDE SEQUENCE [LARGE SCALE GENOMIC DNA]</scope>
    <source>
        <strain evidence="1 2">37</strain>
    </source>
</reference>
<dbReference type="AlphaFoldDB" id="A1SX32"/>